<proteinExistence type="predicted"/>
<feature type="compositionally biased region" description="Acidic residues" evidence="1">
    <location>
        <begin position="37"/>
        <end position="46"/>
    </location>
</feature>
<dbReference type="AlphaFoldDB" id="A0AAX4NY24"/>
<dbReference type="EMBL" id="CP151501">
    <property type="protein sequence ID" value="WZN58781.1"/>
    <property type="molecule type" value="Genomic_DNA"/>
</dbReference>
<accession>A0AAX4NY24</accession>
<dbReference type="Proteomes" id="UP001472866">
    <property type="component" value="Chromosome 01"/>
</dbReference>
<gene>
    <name evidence="2" type="ORF">HKI87_01g03050</name>
</gene>
<keyword evidence="3" id="KW-1185">Reference proteome</keyword>
<reference evidence="2 3" key="1">
    <citation type="submission" date="2024-03" db="EMBL/GenBank/DDBJ databases">
        <title>Complete genome sequence of the green alga Chloropicon roscoffensis RCC1871.</title>
        <authorList>
            <person name="Lemieux C."/>
            <person name="Pombert J.-F."/>
            <person name="Otis C."/>
            <person name="Turmel M."/>
        </authorList>
    </citation>
    <scope>NUCLEOTIDE SEQUENCE [LARGE SCALE GENOMIC DNA]</scope>
    <source>
        <strain evidence="2 3">RCC1871</strain>
    </source>
</reference>
<feature type="region of interest" description="Disordered" evidence="1">
    <location>
        <begin position="78"/>
        <end position="131"/>
    </location>
</feature>
<name>A0AAX4NY24_9CHLO</name>
<evidence type="ECO:0000313" key="2">
    <source>
        <dbReference type="EMBL" id="WZN58781.1"/>
    </source>
</evidence>
<evidence type="ECO:0000313" key="3">
    <source>
        <dbReference type="Proteomes" id="UP001472866"/>
    </source>
</evidence>
<feature type="region of interest" description="Disordered" evidence="1">
    <location>
        <begin position="1"/>
        <end position="52"/>
    </location>
</feature>
<feature type="compositionally biased region" description="Basic residues" evidence="1">
    <location>
        <begin position="14"/>
        <end position="28"/>
    </location>
</feature>
<feature type="compositionally biased region" description="Low complexity" evidence="1">
    <location>
        <begin position="93"/>
        <end position="103"/>
    </location>
</feature>
<sequence length="202" mass="22734">MASSIVEGLGLGRPRQRRRGKKKSRVRLRIPPTIWENDAEDEEDRSDSDSDVLHDSIVDLSILENDAEEACRQRYSRSQKKKHIECWDDSDSGSDASATSHDSLLAHSAGKPQKPKDMPKRFGGRRARRQQFPLAKVQTIERILDRIGSGSSFNSSEGPSDTSKHNMALYHHHHHRGAKGGPKHGRNRGTSLKLLLKTIFKI</sequence>
<evidence type="ECO:0000256" key="1">
    <source>
        <dbReference type="SAM" id="MobiDB-lite"/>
    </source>
</evidence>
<protein>
    <submittedName>
        <fullName evidence="2">Uncharacterized protein</fullName>
    </submittedName>
</protein>
<organism evidence="2 3">
    <name type="scientific">Chloropicon roscoffensis</name>
    <dbReference type="NCBI Taxonomy" id="1461544"/>
    <lineage>
        <taxon>Eukaryota</taxon>
        <taxon>Viridiplantae</taxon>
        <taxon>Chlorophyta</taxon>
        <taxon>Chloropicophyceae</taxon>
        <taxon>Chloropicales</taxon>
        <taxon>Chloropicaceae</taxon>
        <taxon>Chloropicon</taxon>
    </lineage>
</organism>